<dbReference type="GO" id="GO:0004672">
    <property type="term" value="F:protein kinase activity"/>
    <property type="evidence" value="ECO:0007669"/>
    <property type="project" value="InterPro"/>
</dbReference>
<gene>
    <name evidence="4" type="primary">ubiB</name>
    <name evidence="4" type="ORF">BWX89_00633</name>
</gene>
<proteinExistence type="inferred from homology"/>
<keyword evidence="2" id="KW-0472">Membrane</keyword>
<reference evidence="4" key="1">
    <citation type="submission" date="2017-02" db="EMBL/GenBank/DDBJ databases">
        <title>Delving into the versatile metabolic prowess of the omnipresent phylum Bacteroidetes.</title>
        <authorList>
            <person name="Nobu M.K."/>
            <person name="Mei R."/>
            <person name="Narihiro T."/>
            <person name="Kuroda K."/>
            <person name="Liu W.-T."/>
        </authorList>
    </citation>
    <scope>NUCLEOTIDE SEQUENCE</scope>
    <source>
        <strain evidence="4">ADurb.Bin131</strain>
    </source>
</reference>
<dbReference type="Proteomes" id="UP000485562">
    <property type="component" value="Unassembled WGS sequence"/>
</dbReference>
<feature type="domain" description="Protein kinase" evidence="3">
    <location>
        <begin position="130"/>
        <end position="430"/>
    </location>
</feature>
<dbReference type="InterPro" id="IPR004147">
    <property type="entry name" value="ABC1_dom"/>
</dbReference>
<evidence type="ECO:0000256" key="1">
    <source>
        <dbReference type="ARBA" id="ARBA00009670"/>
    </source>
</evidence>
<keyword evidence="4" id="KW-0808">Transferase</keyword>
<dbReference type="InterPro" id="IPR000719">
    <property type="entry name" value="Prot_kinase_dom"/>
</dbReference>
<dbReference type="PROSITE" id="PS50011">
    <property type="entry name" value="PROTEIN_KINASE_DOM"/>
    <property type="match status" value="1"/>
</dbReference>
<dbReference type="GO" id="GO:0005524">
    <property type="term" value="F:ATP binding"/>
    <property type="evidence" value="ECO:0007669"/>
    <property type="project" value="InterPro"/>
</dbReference>
<dbReference type="EMBL" id="MWDQ01000051">
    <property type="protein sequence ID" value="OQB74123.1"/>
    <property type="molecule type" value="Genomic_DNA"/>
</dbReference>
<feature type="transmembrane region" description="Helical" evidence="2">
    <location>
        <begin position="520"/>
        <end position="540"/>
    </location>
</feature>
<dbReference type="Pfam" id="PF03109">
    <property type="entry name" value="ABC1"/>
    <property type="match status" value="1"/>
</dbReference>
<comment type="similarity">
    <text evidence="1">Belongs to the protein kinase superfamily. ADCK protein kinase family.</text>
</comment>
<dbReference type="AlphaFoldDB" id="A0A1V6CB53"/>
<keyword evidence="2" id="KW-0812">Transmembrane</keyword>
<sequence length="546" mass="62520">MSIWGFGKKYRLINRVRATLRVFIKHGLGYLIDRIFKEPSLKIFRFRRTSQAEKSRNLSPAERLRVAIEELGPTYIKIGQFFSTRADILPESFLKELSKLQDSINPFPFEDVKKIIYEDFGKDIEDIFVDFSETSLSSASIGQVHSARLKSGQECVVKVRRPGIEEIVAGDIEVLKEISRLASKHIPELKQWHISDLLAEVGEHLKRQMDFIYEAGMMEKLKAFYEKTNIIVPRVFWEYTSKRIITMEKIHGLKISNSQRTKPETPEHLVKGLFYVLFETGYFHGDLHPGNIILTENGDIALIDFGLVGYLSFERRKQLAGILSGVLTGKLSNALPHMKKFFGITHRVPENFEKDVNFIIDKYGSLPLKRMHFADIIYDLMKIARKINVHLDSDIGLLAKNMMGLESICAAINPSESLLDLSKAYWQPLMRRGVFQYIWVEDLKNVFQSYRDMLVGIPDNLEELMQMSRDKVESEQRIVENIDRYTKGIEDAGAKISISIIILPIITILILIGIRSLSPIAFIFSLIGFLVIIGILFKIVTGRQSG</sequence>
<dbReference type="SUPFAM" id="SSF56112">
    <property type="entry name" value="Protein kinase-like (PK-like)"/>
    <property type="match status" value="1"/>
</dbReference>
<dbReference type="Gene3D" id="1.10.510.10">
    <property type="entry name" value="Transferase(Phosphotransferase) domain 1"/>
    <property type="match status" value="1"/>
</dbReference>
<dbReference type="InterPro" id="IPR050154">
    <property type="entry name" value="UbiB_kinase"/>
</dbReference>
<dbReference type="PANTHER" id="PTHR10566">
    <property type="entry name" value="CHAPERONE-ACTIVITY OF BC1 COMPLEX CABC1 -RELATED"/>
    <property type="match status" value="1"/>
</dbReference>
<protein>
    <recommendedName>
        <fullName evidence="3">Protein kinase domain-containing protein</fullName>
    </recommendedName>
</protein>
<dbReference type="CDD" id="cd05121">
    <property type="entry name" value="ABC1_ADCK3-like"/>
    <property type="match status" value="1"/>
</dbReference>
<evidence type="ECO:0000256" key="2">
    <source>
        <dbReference type="SAM" id="Phobius"/>
    </source>
</evidence>
<accession>A0A1V6CB53</accession>
<evidence type="ECO:0000259" key="3">
    <source>
        <dbReference type="PROSITE" id="PS50011"/>
    </source>
</evidence>
<organism evidence="4">
    <name type="scientific">candidate division TA06 bacterium ADurb.Bin131</name>
    <dbReference type="NCBI Taxonomy" id="1852827"/>
    <lineage>
        <taxon>Bacteria</taxon>
        <taxon>Bacteria division TA06</taxon>
    </lineage>
</organism>
<evidence type="ECO:0000313" key="4">
    <source>
        <dbReference type="EMBL" id="OQB74123.1"/>
    </source>
</evidence>
<dbReference type="PANTHER" id="PTHR10566:SF113">
    <property type="entry name" value="PROTEIN ACTIVITY OF BC1 COMPLEX KINASE 7, CHLOROPLASTIC"/>
    <property type="match status" value="1"/>
</dbReference>
<comment type="caution">
    <text evidence="4">The sequence shown here is derived from an EMBL/GenBank/DDBJ whole genome shotgun (WGS) entry which is preliminary data.</text>
</comment>
<dbReference type="InterPro" id="IPR011009">
    <property type="entry name" value="Kinase-like_dom_sf"/>
</dbReference>
<keyword evidence="2" id="KW-1133">Transmembrane helix</keyword>
<name>A0A1V6CB53_UNCT6</name>
<feature type="transmembrane region" description="Helical" evidence="2">
    <location>
        <begin position="492"/>
        <end position="514"/>
    </location>
</feature>